<dbReference type="Pfam" id="PF03797">
    <property type="entry name" value="Autotransporter"/>
    <property type="match status" value="1"/>
</dbReference>
<dbReference type="Pfam" id="PF12951">
    <property type="entry name" value="PATR"/>
    <property type="match status" value="4"/>
</dbReference>
<evidence type="ECO:0000313" key="5">
    <source>
        <dbReference type="Proteomes" id="UP001596977"/>
    </source>
</evidence>
<proteinExistence type="predicted"/>
<dbReference type="SUPFAM" id="SSF51126">
    <property type="entry name" value="Pectin lyase-like"/>
    <property type="match status" value="2"/>
</dbReference>
<dbReference type="InterPro" id="IPR005546">
    <property type="entry name" value="Autotransporte_beta"/>
</dbReference>
<comment type="caution">
    <text evidence="4">The sequence shown here is derived from an EMBL/GenBank/DDBJ whole genome shotgun (WGS) entry which is preliminary data.</text>
</comment>
<feature type="domain" description="Autotransporter" evidence="3">
    <location>
        <begin position="931"/>
        <end position="1216"/>
    </location>
</feature>
<dbReference type="InterPro" id="IPR013425">
    <property type="entry name" value="Autotrns_rpt"/>
</dbReference>
<dbReference type="PROSITE" id="PS51208">
    <property type="entry name" value="AUTOTRANSPORTER"/>
    <property type="match status" value="1"/>
</dbReference>
<evidence type="ECO:0000256" key="1">
    <source>
        <dbReference type="ARBA" id="ARBA00022729"/>
    </source>
</evidence>
<evidence type="ECO:0000313" key="4">
    <source>
        <dbReference type="EMBL" id="MFD0945390.1"/>
    </source>
</evidence>
<sequence>MSVVRRKNSRPIANLALLASGSILSLTMATQAQAQCVTSNGEPLNNITVDSTMVNCTGTLGAPIVVANADDVYVDVNGPLTTASGAIISVTGNNGTIVIDGGANVNGSVINMAGSGNQMLFGSAVTNGLDVTVGGADSAIVIGALAQVTQNPGRMGIFANPGESNTVEIRGGLYATGSNGQYLLRGGDGNQTVRISGFLGVQGDGLAIALYDGDDRIILESTANILGGTGNNILFNGGDGYDMLIVNGGGTLNVNSTEIERLTLNIGAGNVRVLNGTGEYELVVINGGDAATGNLAALGLTNSLVTVNTGASLQLNLGAAANFNNGLAGGGTLRQAGQTITYGGDGSAFTGQFDLLFGTAEIFSSNAFGTATILNNGVISFGAATLGNDISGNGSVVKHGVGLGILSGSNSYAGGTDITGGMLMLTNGAAAGTGAITIAGGATLRLDIAGDETLANDIAGAGNVLKTGAGTVTLTGTNSYSGGTTIAAGAIRVDDFARLGTGPVLADAGANLILNYNGAGQLLLTTPFLTGAGGFIKEGTGDVVMNQSSGYLGGTIIRAGRIGLNNGNALGNGTIQIDSGAELGIGGIALYNDITGSGLIRKTASNVAELYGDNSGFTGTIRVENGMLYATEGAALGSGILQIESGTSVQLDAAADSTVAAWLAGGGVFEKLGGGRVAMTGTNTHSGGTVVQGGTLAVTGNSGLGSGPVTIGSGAVLEYDNATASSFGNTLSGAGTFRKLGAGQLSFTGNFGIGALDLVAGRTRINSVATTNVSVGGNAVLDGTGRIVGTLTNNGTVAPGNSIGTLTVQGNYVHNGNSVLEIEFDGAGNIDLLDVTGNATINGGTLRFVSIGAAEGQGGTFLRTGGTLTGTFATVETVGAQLPLAVIYQPTAGLMAPSVLTARPSTFNAQSLAAADTALGFIDTLGVGEVRRGEGNRIWMSGFGAWGSRSAGGSTLAYDHNSRGISGGINFDLGSAVTLGAGIGWAKGDITLGSNGGGGDQSSVLGGVSARYSGNGFVFGAGLFYGKVDQDTLRNVSFSGFSDSVYGSTESRVFGATAEAGVPLGSAGGWAFSANARGSYVRQSQDGYTEEGTSPLRLRLDDIKTSTLEGQARLTAKASLWRPAGAEENMGEGLDLRVDVGGRYLGTLGDREIPVTFAVSNAGVVLQGDTRDAVQGVAGLGLDYATRGGATFSVGYRGEVGKTDRHAVSAGVSFAF</sequence>
<feature type="chain" id="PRO_5045379058" evidence="2">
    <location>
        <begin position="35"/>
        <end position="1216"/>
    </location>
</feature>
<evidence type="ECO:0000256" key="2">
    <source>
        <dbReference type="SAM" id="SignalP"/>
    </source>
</evidence>
<organism evidence="4 5">
    <name type="scientific">Sphingomonas canadensis</name>
    <dbReference type="NCBI Taxonomy" id="1219257"/>
    <lineage>
        <taxon>Bacteria</taxon>
        <taxon>Pseudomonadati</taxon>
        <taxon>Pseudomonadota</taxon>
        <taxon>Alphaproteobacteria</taxon>
        <taxon>Sphingomonadales</taxon>
        <taxon>Sphingomonadaceae</taxon>
        <taxon>Sphingomonas</taxon>
    </lineage>
</organism>
<dbReference type="Proteomes" id="UP001596977">
    <property type="component" value="Unassembled WGS sequence"/>
</dbReference>
<dbReference type="NCBIfam" id="TIGR02601">
    <property type="entry name" value="autotrns_rpt"/>
    <property type="match status" value="2"/>
</dbReference>
<dbReference type="EMBL" id="JBHTJG010000001">
    <property type="protein sequence ID" value="MFD0945390.1"/>
    <property type="molecule type" value="Genomic_DNA"/>
</dbReference>
<feature type="signal peptide" evidence="2">
    <location>
        <begin position="1"/>
        <end position="34"/>
    </location>
</feature>
<keyword evidence="1 2" id="KW-0732">Signal</keyword>
<dbReference type="InterPro" id="IPR011050">
    <property type="entry name" value="Pectin_lyase_fold/virulence"/>
</dbReference>
<dbReference type="InterPro" id="IPR036709">
    <property type="entry name" value="Autotransporte_beta_dom_sf"/>
</dbReference>
<dbReference type="RefSeq" id="WP_264942369.1">
    <property type="nucleotide sequence ID" value="NZ_JAPDRA010000001.1"/>
</dbReference>
<gene>
    <name evidence="4" type="ORF">ACFQ1E_03465</name>
</gene>
<evidence type="ECO:0000259" key="3">
    <source>
        <dbReference type="PROSITE" id="PS51208"/>
    </source>
</evidence>
<protein>
    <submittedName>
        <fullName evidence="4">Autotransporter domain-containing protein</fullName>
    </submittedName>
</protein>
<accession>A0ABW3H4X1</accession>
<dbReference type="SUPFAM" id="SSF103515">
    <property type="entry name" value="Autotransporter"/>
    <property type="match status" value="1"/>
</dbReference>
<dbReference type="Gene3D" id="2.40.128.130">
    <property type="entry name" value="Autotransporter beta-domain"/>
    <property type="match status" value="1"/>
</dbReference>
<keyword evidence="5" id="KW-1185">Reference proteome</keyword>
<name>A0ABW3H4X1_9SPHN</name>
<reference evidence="5" key="1">
    <citation type="journal article" date="2019" name="Int. J. Syst. Evol. Microbiol.">
        <title>The Global Catalogue of Microorganisms (GCM) 10K type strain sequencing project: providing services to taxonomists for standard genome sequencing and annotation.</title>
        <authorList>
            <consortium name="The Broad Institute Genomics Platform"/>
            <consortium name="The Broad Institute Genome Sequencing Center for Infectious Disease"/>
            <person name="Wu L."/>
            <person name="Ma J."/>
        </authorList>
    </citation>
    <scope>NUCLEOTIDE SEQUENCE [LARGE SCALE GENOMIC DNA]</scope>
    <source>
        <strain evidence="5">CCUG 62982</strain>
    </source>
</reference>
<dbReference type="SMART" id="SM00869">
    <property type="entry name" value="Autotransporter"/>
    <property type="match status" value="1"/>
</dbReference>